<dbReference type="InterPro" id="IPR041489">
    <property type="entry name" value="PDZ_6"/>
</dbReference>
<sequence length="259" mass="27419">MVAARHRHVRRAVQQPGARGPVLHDRAHRVRHPRAVDDAGPGAGCVLPAGADTATREDACEVPLVQSGADAGQVCEEGTANCALPPRSPAARAGLLPGDTIVALDGEPISQETEVGWTAIQRTIQQSPDEPVVFTVEREGQRRDLTVTPIENVVWADPEAGTTQVVGYVGIGPDQPYVQQPVTAVPGFLGDYVVRAVDRLVEIPERIPALARAAFLGEERDPNGPIGVVGVGRISGRSSRWRTSPPPRRSARSSSCSPG</sequence>
<dbReference type="PANTHER" id="PTHR42837:SF2">
    <property type="entry name" value="MEMBRANE METALLOPROTEASE ARASP2, CHLOROPLASTIC-RELATED"/>
    <property type="match status" value="1"/>
</dbReference>
<dbReference type="CDD" id="cd23081">
    <property type="entry name" value="cpPDZ_EcRseP-like"/>
    <property type="match status" value="1"/>
</dbReference>
<organism evidence="4 5">
    <name type="scientific">Blastococcus brunescens</name>
    <dbReference type="NCBI Taxonomy" id="1564165"/>
    <lineage>
        <taxon>Bacteria</taxon>
        <taxon>Bacillati</taxon>
        <taxon>Actinomycetota</taxon>
        <taxon>Actinomycetes</taxon>
        <taxon>Geodermatophilales</taxon>
        <taxon>Geodermatophilaceae</taxon>
        <taxon>Blastococcus</taxon>
    </lineage>
</organism>
<reference evidence="4 5" key="1">
    <citation type="submission" date="2023-12" db="EMBL/GenBank/DDBJ databases">
        <title>Blastococcus brunescens sp. nov., an actonobacterium isolated from sandstone collected in sahara desert.</title>
        <authorList>
            <person name="Gtari M."/>
            <person name="Ghodhbane F."/>
        </authorList>
    </citation>
    <scope>NUCLEOTIDE SEQUENCE [LARGE SCALE GENOMIC DNA]</scope>
    <source>
        <strain evidence="4 5">BMG 8361</strain>
    </source>
</reference>
<evidence type="ECO:0000259" key="3">
    <source>
        <dbReference type="Pfam" id="PF17820"/>
    </source>
</evidence>
<dbReference type="Proteomes" id="UP001324287">
    <property type="component" value="Chromosome"/>
</dbReference>
<feature type="compositionally biased region" description="Low complexity" evidence="2">
    <location>
        <begin position="226"/>
        <end position="243"/>
    </location>
</feature>
<feature type="region of interest" description="Disordered" evidence="2">
    <location>
        <begin position="226"/>
        <end position="259"/>
    </location>
</feature>
<dbReference type="Gene3D" id="2.30.42.10">
    <property type="match status" value="1"/>
</dbReference>
<proteinExistence type="predicted"/>
<dbReference type="PANTHER" id="PTHR42837">
    <property type="entry name" value="REGULATOR OF SIGMA-E PROTEASE RSEP"/>
    <property type="match status" value="1"/>
</dbReference>
<keyword evidence="5" id="KW-1185">Reference proteome</keyword>
<evidence type="ECO:0000256" key="1">
    <source>
        <dbReference type="ARBA" id="ARBA00001947"/>
    </source>
</evidence>
<name>A0ABZ1B8F4_9ACTN</name>
<dbReference type="SUPFAM" id="SSF50156">
    <property type="entry name" value="PDZ domain-like"/>
    <property type="match status" value="1"/>
</dbReference>
<evidence type="ECO:0000313" key="5">
    <source>
        <dbReference type="Proteomes" id="UP001324287"/>
    </source>
</evidence>
<feature type="domain" description="PDZ" evidence="3">
    <location>
        <begin position="86"/>
        <end position="138"/>
    </location>
</feature>
<evidence type="ECO:0000256" key="2">
    <source>
        <dbReference type="SAM" id="MobiDB-lite"/>
    </source>
</evidence>
<evidence type="ECO:0000313" key="4">
    <source>
        <dbReference type="EMBL" id="WRL67093.1"/>
    </source>
</evidence>
<dbReference type="Pfam" id="PF17820">
    <property type="entry name" value="PDZ_6"/>
    <property type="match status" value="1"/>
</dbReference>
<comment type="cofactor">
    <cofactor evidence="1">
        <name>Zn(2+)</name>
        <dbReference type="ChEBI" id="CHEBI:29105"/>
    </cofactor>
</comment>
<protein>
    <submittedName>
        <fullName evidence="4">PDZ domain-containing protein</fullName>
    </submittedName>
</protein>
<gene>
    <name evidence="4" type="ORF">U6N30_21335</name>
</gene>
<dbReference type="InterPro" id="IPR036034">
    <property type="entry name" value="PDZ_sf"/>
</dbReference>
<dbReference type="RefSeq" id="WP_324278403.1">
    <property type="nucleotide sequence ID" value="NZ_CP141261.1"/>
</dbReference>
<dbReference type="InterPro" id="IPR004387">
    <property type="entry name" value="Pept_M50_Zn"/>
</dbReference>
<dbReference type="EMBL" id="CP141261">
    <property type="protein sequence ID" value="WRL67093.1"/>
    <property type="molecule type" value="Genomic_DNA"/>
</dbReference>
<accession>A0ABZ1B8F4</accession>